<protein>
    <submittedName>
        <fullName evidence="1">Uncharacterized protein</fullName>
    </submittedName>
</protein>
<reference evidence="1 2" key="1">
    <citation type="submission" date="2019-04" db="EMBL/GenBank/DDBJ databases">
        <title>Azoarcus rhizosphaerae sp. nov. isolated from rhizosphere of Ficus religiosa.</title>
        <authorList>
            <person name="Lin S.-Y."/>
            <person name="Hameed A."/>
            <person name="Hsu Y.-H."/>
            <person name="Young C.-C."/>
        </authorList>
    </citation>
    <scope>NUCLEOTIDE SEQUENCE [LARGE SCALE GENOMIC DNA]</scope>
    <source>
        <strain evidence="1 2">CC-YHH848</strain>
    </source>
</reference>
<sequence>MAHFAQIDESNTVLQVLVVPDEQEHRGAEFLADDLGLGGTWVQCSYNASIRKQFPGAGFAYDPDADVFVAPPPFPSWVLDENHDWQPPVQRPDEGRWRWDEATVSWVEVA</sequence>
<dbReference type="RefSeq" id="WP_136383497.1">
    <property type="nucleotide sequence ID" value="NZ_SSOD01000002.1"/>
</dbReference>
<dbReference type="OrthoDB" id="7866323at2"/>
<keyword evidence="2" id="KW-1185">Reference proteome</keyword>
<dbReference type="AlphaFoldDB" id="A0A4S4AY99"/>
<proteinExistence type="predicted"/>
<name>A0A4S4AY99_9RHOO</name>
<gene>
    <name evidence="1" type="ORF">E6O51_03075</name>
</gene>
<organism evidence="1 2">
    <name type="scientific">Pseudothauera rhizosphaerae</name>
    <dbReference type="NCBI Taxonomy" id="2565932"/>
    <lineage>
        <taxon>Bacteria</taxon>
        <taxon>Pseudomonadati</taxon>
        <taxon>Pseudomonadota</taxon>
        <taxon>Betaproteobacteria</taxon>
        <taxon>Rhodocyclales</taxon>
        <taxon>Zoogloeaceae</taxon>
        <taxon>Pseudothauera</taxon>
    </lineage>
</organism>
<evidence type="ECO:0000313" key="1">
    <source>
        <dbReference type="EMBL" id="THF64308.1"/>
    </source>
</evidence>
<accession>A0A4S4AY99</accession>
<comment type="caution">
    <text evidence="1">The sequence shown here is derived from an EMBL/GenBank/DDBJ whole genome shotgun (WGS) entry which is preliminary data.</text>
</comment>
<evidence type="ECO:0000313" key="2">
    <source>
        <dbReference type="Proteomes" id="UP000307956"/>
    </source>
</evidence>
<dbReference type="Proteomes" id="UP000307956">
    <property type="component" value="Unassembled WGS sequence"/>
</dbReference>
<dbReference type="EMBL" id="SSOD01000002">
    <property type="protein sequence ID" value="THF64308.1"/>
    <property type="molecule type" value="Genomic_DNA"/>
</dbReference>